<dbReference type="Gene3D" id="1.10.10.10">
    <property type="entry name" value="Winged helix-like DNA-binding domain superfamily/Winged helix DNA-binding domain"/>
    <property type="match status" value="1"/>
</dbReference>
<accession>A0A9D2SV78</accession>
<reference evidence="5" key="2">
    <citation type="submission" date="2021-04" db="EMBL/GenBank/DDBJ databases">
        <authorList>
            <person name="Gilroy R."/>
        </authorList>
    </citation>
    <scope>NUCLEOTIDE SEQUENCE</scope>
    <source>
        <strain evidence="5">ChiW19-954</strain>
    </source>
</reference>
<evidence type="ECO:0000256" key="2">
    <source>
        <dbReference type="ARBA" id="ARBA00023125"/>
    </source>
</evidence>
<dbReference type="CDD" id="cd07377">
    <property type="entry name" value="WHTH_GntR"/>
    <property type="match status" value="1"/>
</dbReference>
<dbReference type="PANTHER" id="PTHR43537:SF5">
    <property type="entry name" value="UXU OPERON TRANSCRIPTIONAL REGULATOR"/>
    <property type="match status" value="1"/>
</dbReference>
<gene>
    <name evidence="5" type="ORF">H9758_10935</name>
</gene>
<evidence type="ECO:0000259" key="4">
    <source>
        <dbReference type="PROSITE" id="PS50949"/>
    </source>
</evidence>
<proteinExistence type="predicted"/>
<dbReference type="SUPFAM" id="SSF46785">
    <property type="entry name" value="Winged helix' DNA-binding domain"/>
    <property type="match status" value="1"/>
</dbReference>
<name>A0A9D2SV78_9FIRM</name>
<dbReference type="SUPFAM" id="SSF48008">
    <property type="entry name" value="GntR ligand-binding domain-like"/>
    <property type="match status" value="1"/>
</dbReference>
<evidence type="ECO:0000256" key="3">
    <source>
        <dbReference type="ARBA" id="ARBA00023163"/>
    </source>
</evidence>
<comment type="caution">
    <text evidence="5">The sequence shown here is derived from an EMBL/GenBank/DDBJ whole genome shotgun (WGS) entry which is preliminary data.</text>
</comment>
<sequence>MNESKTDNTSRISMQPVEKKSLYLKISDSIYSYIQMNGLQPGDKLPSEREMSSMLGTSRNSVREALRILEDRGLIYVKTGSGVFIQNPYGENNSFTVRLTNFTLHELQELQNTLDHQAVENAMERATDEEKQQLISLASEMVRLASDNLYSHILDHSFHSKLYEIGRNSVIHQLIVHIREYRFVQQEESEDGNDSIWLPTVFQHLELAQALYDKNLKKAIKAIDEINEYGFQISHEK</sequence>
<evidence type="ECO:0000313" key="5">
    <source>
        <dbReference type="EMBL" id="HJC35085.1"/>
    </source>
</evidence>
<dbReference type="GO" id="GO:0003700">
    <property type="term" value="F:DNA-binding transcription factor activity"/>
    <property type="evidence" value="ECO:0007669"/>
    <property type="project" value="InterPro"/>
</dbReference>
<dbReference type="InterPro" id="IPR011711">
    <property type="entry name" value="GntR_C"/>
</dbReference>
<dbReference type="InterPro" id="IPR008920">
    <property type="entry name" value="TF_FadR/GntR_C"/>
</dbReference>
<dbReference type="InterPro" id="IPR000524">
    <property type="entry name" value="Tscrpt_reg_HTH_GntR"/>
</dbReference>
<dbReference type="SMART" id="SM00345">
    <property type="entry name" value="HTH_GNTR"/>
    <property type="match status" value="1"/>
</dbReference>
<protein>
    <submittedName>
        <fullName evidence="5">GntR family transcriptional regulator</fullName>
    </submittedName>
</protein>
<dbReference type="InterPro" id="IPR036388">
    <property type="entry name" value="WH-like_DNA-bd_sf"/>
</dbReference>
<organism evidence="5 6">
    <name type="scientific">Candidatus Mediterraneibacter faecipullorum</name>
    <dbReference type="NCBI Taxonomy" id="2838670"/>
    <lineage>
        <taxon>Bacteria</taxon>
        <taxon>Bacillati</taxon>
        <taxon>Bacillota</taxon>
        <taxon>Clostridia</taxon>
        <taxon>Lachnospirales</taxon>
        <taxon>Lachnospiraceae</taxon>
        <taxon>Mediterraneibacter</taxon>
    </lineage>
</organism>
<evidence type="ECO:0000256" key="1">
    <source>
        <dbReference type="ARBA" id="ARBA00023015"/>
    </source>
</evidence>
<dbReference type="PROSITE" id="PS50949">
    <property type="entry name" value="HTH_GNTR"/>
    <property type="match status" value="1"/>
</dbReference>
<keyword evidence="1" id="KW-0805">Transcription regulation</keyword>
<dbReference type="AlphaFoldDB" id="A0A9D2SV78"/>
<feature type="domain" description="HTH gntR-type" evidence="4">
    <location>
        <begin position="20"/>
        <end position="88"/>
    </location>
</feature>
<dbReference type="PANTHER" id="PTHR43537">
    <property type="entry name" value="TRANSCRIPTIONAL REGULATOR, GNTR FAMILY"/>
    <property type="match status" value="1"/>
</dbReference>
<evidence type="ECO:0000313" key="6">
    <source>
        <dbReference type="Proteomes" id="UP000823890"/>
    </source>
</evidence>
<dbReference type="PRINTS" id="PR00035">
    <property type="entry name" value="HTHGNTR"/>
</dbReference>
<dbReference type="Pfam" id="PF00392">
    <property type="entry name" value="GntR"/>
    <property type="match status" value="1"/>
</dbReference>
<dbReference type="Pfam" id="PF07729">
    <property type="entry name" value="FCD"/>
    <property type="match status" value="1"/>
</dbReference>
<keyword evidence="3" id="KW-0804">Transcription</keyword>
<reference evidence="5" key="1">
    <citation type="journal article" date="2021" name="PeerJ">
        <title>Extensive microbial diversity within the chicken gut microbiome revealed by metagenomics and culture.</title>
        <authorList>
            <person name="Gilroy R."/>
            <person name="Ravi A."/>
            <person name="Getino M."/>
            <person name="Pursley I."/>
            <person name="Horton D.L."/>
            <person name="Alikhan N.F."/>
            <person name="Baker D."/>
            <person name="Gharbi K."/>
            <person name="Hall N."/>
            <person name="Watson M."/>
            <person name="Adriaenssens E.M."/>
            <person name="Foster-Nyarko E."/>
            <person name="Jarju S."/>
            <person name="Secka A."/>
            <person name="Antonio M."/>
            <person name="Oren A."/>
            <person name="Chaudhuri R.R."/>
            <person name="La Ragione R."/>
            <person name="Hildebrand F."/>
            <person name="Pallen M.J."/>
        </authorList>
    </citation>
    <scope>NUCLEOTIDE SEQUENCE</scope>
    <source>
        <strain evidence="5">ChiW19-954</strain>
    </source>
</reference>
<dbReference type="EMBL" id="DWWO01000133">
    <property type="protein sequence ID" value="HJC35085.1"/>
    <property type="molecule type" value="Genomic_DNA"/>
</dbReference>
<dbReference type="Gene3D" id="1.20.120.530">
    <property type="entry name" value="GntR ligand-binding domain-like"/>
    <property type="match status" value="1"/>
</dbReference>
<dbReference type="GO" id="GO:0003677">
    <property type="term" value="F:DNA binding"/>
    <property type="evidence" value="ECO:0007669"/>
    <property type="project" value="UniProtKB-KW"/>
</dbReference>
<dbReference type="Proteomes" id="UP000823890">
    <property type="component" value="Unassembled WGS sequence"/>
</dbReference>
<keyword evidence="2" id="KW-0238">DNA-binding</keyword>
<dbReference type="InterPro" id="IPR036390">
    <property type="entry name" value="WH_DNA-bd_sf"/>
</dbReference>